<dbReference type="AlphaFoldDB" id="A0ABD6AYE7"/>
<comment type="caution">
    <text evidence="2">The sequence shown here is derived from an EMBL/GenBank/DDBJ whole genome shotgun (WGS) entry which is preliminary data.</text>
</comment>
<evidence type="ECO:0000256" key="1">
    <source>
        <dbReference type="SAM" id="MobiDB-lite"/>
    </source>
</evidence>
<dbReference type="EMBL" id="JBHUDC010000005">
    <property type="protein sequence ID" value="MFD1513884.1"/>
    <property type="molecule type" value="Genomic_DNA"/>
</dbReference>
<feature type="region of interest" description="Disordered" evidence="1">
    <location>
        <begin position="405"/>
        <end position="497"/>
    </location>
</feature>
<dbReference type="RefSeq" id="WP_250873846.1">
    <property type="nucleotide sequence ID" value="NZ_JALXFV010000005.1"/>
</dbReference>
<accession>A0ABD6AYE7</accession>
<gene>
    <name evidence="2" type="ORF">ACFSBT_11405</name>
</gene>
<dbReference type="Proteomes" id="UP001597187">
    <property type="component" value="Unassembled WGS sequence"/>
</dbReference>
<dbReference type="InterPro" id="IPR013211">
    <property type="entry name" value="LVIVD"/>
</dbReference>
<proteinExistence type="predicted"/>
<reference evidence="2 3" key="1">
    <citation type="journal article" date="2019" name="Int. J. Syst. Evol. Microbiol.">
        <title>The Global Catalogue of Microorganisms (GCM) 10K type strain sequencing project: providing services to taxonomists for standard genome sequencing and annotation.</title>
        <authorList>
            <consortium name="The Broad Institute Genomics Platform"/>
            <consortium name="The Broad Institute Genome Sequencing Center for Infectious Disease"/>
            <person name="Wu L."/>
            <person name="Ma J."/>
        </authorList>
    </citation>
    <scope>NUCLEOTIDE SEQUENCE [LARGE SCALE GENOMIC DNA]</scope>
    <source>
        <strain evidence="2 3">CGMCC 1.12563</strain>
    </source>
</reference>
<evidence type="ECO:0000313" key="2">
    <source>
        <dbReference type="EMBL" id="MFD1513884.1"/>
    </source>
</evidence>
<protein>
    <submittedName>
        <fullName evidence="2">LVIVD repeat-containing protein</fullName>
    </submittedName>
</protein>
<name>A0ABD6AYE7_9EURY</name>
<feature type="compositionally biased region" description="Low complexity" evidence="1">
    <location>
        <begin position="422"/>
        <end position="490"/>
    </location>
</feature>
<keyword evidence="3" id="KW-1185">Reference proteome</keyword>
<evidence type="ECO:0000313" key="3">
    <source>
        <dbReference type="Proteomes" id="UP001597187"/>
    </source>
</evidence>
<dbReference type="SUPFAM" id="SSF75011">
    <property type="entry name" value="3-carboxy-cis,cis-mucoante lactonizing enzyme"/>
    <property type="match status" value="1"/>
</dbReference>
<organism evidence="2 3">
    <name type="scientific">Halomarina rubra</name>
    <dbReference type="NCBI Taxonomy" id="2071873"/>
    <lineage>
        <taxon>Archaea</taxon>
        <taxon>Methanobacteriati</taxon>
        <taxon>Methanobacteriota</taxon>
        <taxon>Stenosarchaea group</taxon>
        <taxon>Halobacteria</taxon>
        <taxon>Halobacteriales</taxon>
        <taxon>Natronomonadaceae</taxon>
        <taxon>Halomarina</taxon>
    </lineage>
</organism>
<dbReference type="Pfam" id="PF08309">
    <property type="entry name" value="LVIVD"/>
    <property type="match status" value="2"/>
</dbReference>
<sequence>MRRRALLTAVGSLAAVGTAGGAVSGRVAARSQGDAFGPTGTLAIPGTQDTAVADDGETVFVATGDGFAVADVSDLASPELLAERRSIRADHEDGPLSGIWDVECSGSNVLVAGPAGPSQTDLQGAALFDVSTPDDPELVSFYEADHGVHNVALDGTTAYLTGSGRHDEPVVVVEMDDGGEAKKVTDWSPVDAADRLSMLDSNLRNCHDLTVDGERLYASYWETGTWVLDVSDPATPSTIARIGGRPLEELRNLPRSETRRALLNPPGNAHNAALNDDGLLAVSHEAFGEGVEGMGGVTLWDVSDLESGLVEGEEAVPTLDTARRRAILAPSAPDAESGKTLTTAHNCAFRGDRLYTSWYLDGVRAYDVADPASPGLLAGWADPSEANFFDAVPVAGGFVAPNLGVAEERGEPPQNAGLYTFTDPPADADTSPAATRTPVAVDASVTTTAPTTEETPATSTSVSTQAGTDTPRPSTAAATSNTTATTATDGTTGGSGPGFGAFTALAGGALATWRLLGGERSEE</sequence>